<dbReference type="EMBL" id="UYSL01021605">
    <property type="protein sequence ID" value="VDL78705.1"/>
    <property type="molecule type" value="Genomic_DNA"/>
</dbReference>
<accession>A0A0N4YEI4</accession>
<keyword evidence="2" id="KW-1185">Reference proteome</keyword>
<reference evidence="1 2" key="2">
    <citation type="submission" date="2018-11" db="EMBL/GenBank/DDBJ databases">
        <authorList>
            <consortium name="Pathogen Informatics"/>
        </authorList>
    </citation>
    <scope>NUCLEOTIDE SEQUENCE [LARGE SCALE GENOMIC DNA]</scope>
</reference>
<organism evidence="3">
    <name type="scientific">Nippostrongylus brasiliensis</name>
    <name type="common">Rat hookworm</name>
    <dbReference type="NCBI Taxonomy" id="27835"/>
    <lineage>
        <taxon>Eukaryota</taxon>
        <taxon>Metazoa</taxon>
        <taxon>Ecdysozoa</taxon>
        <taxon>Nematoda</taxon>
        <taxon>Chromadorea</taxon>
        <taxon>Rhabditida</taxon>
        <taxon>Rhabditina</taxon>
        <taxon>Rhabditomorpha</taxon>
        <taxon>Strongyloidea</taxon>
        <taxon>Heligmosomidae</taxon>
        <taxon>Nippostrongylus</taxon>
    </lineage>
</organism>
<name>A0A0N4YEI4_NIPBR</name>
<proteinExistence type="predicted"/>
<evidence type="ECO:0000313" key="2">
    <source>
        <dbReference type="Proteomes" id="UP000271162"/>
    </source>
</evidence>
<evidence type="ECO:0000313" key="3">
    <source>
        <dbReference type="WBParaSite" id="NBR_0001511001-mRNA-1"/>
    </source>
</evidence>
<sequence length="57" mass="6641">MNRRKPKFTSFARTSSEKISTSPRRSQIISAVWEGAFRRTVPCFIQWLLCDVPIAIR</sequence>
<dbReference type="Proteomes" id="UP000271162">
    <property type="component" value="Unassembled WGS sequence"/>
</dbReference>
<gene>
    <name evidence="1" type="ORF">NBR_LOCUS15111</name>
</gene>
<evidence type="ECO:0000313" key="1">
    <source>
        <dbReference type="EMBL" id="VDL78705.1"/>
    </source>
</evidence>
<protein>
    <submittedName>
        <fullName evidence="1 3">Uncharacterized protein</fullName>
    </submittedName>
</protein>
<reference evidence="3" key="1">
    <citation type="submission" date="2017-02" db="UniProtKB">
        <authorList>
            <consortium name="WormBaseParasite"/>
        </authorList>
    </citation>
    <scope>IDENTIFICATION</scope>
</reference>
<dbReference type="WBParaSite" id="NBR_0001511001-mRNA-1">
    <property type="protein sequence ID" value="NBR_0001511001-mRNA-1"/>
    <property type="gene ID" value="NBR_0001511001"/>
</dbReference>
<dbReference type="AlphaFoldDB" id="A0A0N4YEI4"/>